<dbReference type="Pfam" id="PF07726">
    <property type="entry name" value="AAA_3"/>
    <property type="match status" value="1"/>
</dbReference>
<dbReference type="InterPro" id="IPR003593">
    <property type="entry name" value="AAA+_ATPase"/>
</dbReference>
<accession>A0A3B0YS19</accession>
<feature type="domain" description="AAA+ ATPase" evidence="3">
    <location>
        <begin position="41"/>
        <end position="182"/>
    </location>
</feature>
<evidence type="ECO:0000256" key="1">
    <source>
        <dbReference type="ARBA" id="ARBA00022741"/>
    </source>
</evidence>
<dbReference type="Pfam" id="PF17863">
    <property type="entry name" value="AAA_lid_2"/>
    <property type="match status" value="1"/>
</dbReference>
<dbReference type="SUPFAM" id="SSF52540">
    <property type="entry name" value="P-loop containing nucleoside triphosphate hydrolases"/>
    <property type="match status" value="1"/>
</dbReference>
<dbReference type="PIRSF" id="PIRSF002849">
    <property type="entry name" value="AAA_ATPase_chaperone_MoxR_prd"/>
    <property type="match status" value="1"/>
</dbReference>
<dbReference type="InterPro" id="IPR027417">
    <property type="entry name" value="P-loop_NTPase"/>
</dbReference>
<protein>
    <submittedName>
        <fullName evidence="4">MoxR-like ATPase in aerotolerance operon</fullName>
    </submittedName>
</protein>
<dbReference type="FunFam" id="3.40.50.300:FF:000640">
    <property type="entry name" value="MoxR family ATPase"/>
    <property type="match status" value="1"/>
</dbReference>
<evidence type="ECO:0000256" key="2">
    <source>
        <dbReference type="ARBA" id="ARBA00022840"/>
    </source>
</evidence>
<reference evidence="4" key="1">
    <citation type="submission" date="2018-06" db="EMBL/GenBank/DDBJ databases">
        <authorList>
            <person name="Zhirakovskaya E."/>
        </authorList>
    </citation>
    <scope>NUCLEOTIDE SEQUENCE</scope>
</reference>
<keyword evidence="1" id="KW-0547">Nucleotide-binding</keyword>
<dbReference type="GO" id="GO:0016887">
    <property type="term" value="F:ATP hydrolysis activity"/>
    <property type="evidence" value="ECO:0007669"/>
    <property type="project" value="InterPro"/>
</dbReference>
<dbReference type="InterPro" id="IPR011703">
    <property type="entry name" value="ATPase_AAA-3"/>
</dbReference>
<dbReference type="InterPro" id="IPR050764">
    <property type="entry name" value="CbbQ/NirQ/NorQ/GpvN"/>
</dbReference>
<dbReference type="Gene3D" id="3.40.50.300">
    <property type="entry name" value="P-loop containing nucleotide triphosphate hydrolases"/>
    <property type="match status" value="1"/>
</dbReference>
<sequence>MTVQKTIAANAALFDQLQKSIEQTIVGQERLINRLLITVLTGGHLLIEGPPGLAKTTAVKALANGLHSEFQRIQFTPDLMPADLTGSDIYNQKTGEFRFLSGPLFHEMILADEINRAPPKVQSALLEAMEERQITIGNETHILPELYMVIATQNPLEQSGTYPLPEAQLDRFQLHVTIDYPDQAQELEILERSDQGFPIDSADNVLSPEQVLATRAQLSTIHVEDSIKRYIVALVTATRNSEQYLPDMKNCIRAGASPRASKALLCCARAQAFLAQRDYVTADDIFELCNDVLRHRILLSFEAAASKITTDDLIKQLLNKVPSP</sequence>
<dbReference type="PANTHER" id="PTHR42759:SF1">
    <property type="entry name" value="MAGNESIUM-CHELATASE SUBUNIT CHLD"/>
    <property type="match status" value="1"/>
</dbReference>
<evidence type="ECO:0000259" key="3">
    <source>
        <dbReference type="SMART" id="SM00382"/>
    </source>
</evidence>
<dbReference type="PANTHER" id="PTHR42759">
    <property type="entry name" value="MOXR FAMILY PROTEIN"/>
    <property type="match status" value="1"/>
</dbReference>
<evidence type="ECO:0000313" key="4">
    <source>
        <dbReference type="EMBL" id="VAW77109.1"/>
    </source>
</evidence>
<dbReference type="CDD" id="cd00009">
    <property type="entry name" value="AAA"/>
    <property type="match status" value="1"/>
</dbReference>
<keyword evidence="2" id="KW-0067">ATP-binding</keyword>
<dbReference type="GO" id="GO:0005524">
    <property type="term" value="F:ATP binding"/>
    <property type="evidence" value="ECO:0007669"/>
    <property type="project" value="UniProtKB-KW"/>
</dbReference>
<dbReference type="EMBL" id="UOFL01000118">
    <property type="protein sequence ID" value="VAW77109.1"/>
    <property type="molecule type" value="Genomic_DNA"/>
</dbReference>
<proteinExistence type="predicted"/>
<name>A0A3B0YS19_9ZZZZ</name>
<dbReference type="AlphaFoldDB" id="A0A3B0YS19"/>
<dbReference type="SMART" id="SM00382">
    <property type="entry name" value="AAA"/>
    <property type="match status" value="1"/>
</dbReference>
<gene>
    <name evidence="4" type="ORF">MNBD_GAMMA12-244</name>
</gene>
<dbReference type="InterPro" id="IPR041628">
    <property type="entry name" value="ChlI/MoxR_AAA_lid"/>
</dbReference>
<dbReference type="Gene3D" id="1.10.8.80">
    <property type="entry name" value="Magnesium chelatase subunit I, C-Terminal domain"/>
    <property type="match status" value="1"/>
</dbReference>
<organism evidence="4">
    <name type="scientific">hydrothermal vent metagenome</name>
    <dbReference type="NCBI Taxonomy" id="652676"/>
    <lineage>
        <taxon>unclassified sequences</taxon>
        <taxon>metagenomes</taxon>
        <taxon>ecological metagenomes</taxon>
    </lineage>
</organism>